<reference evidence="6" key="1">
    <citation type="journal article" date="2019" name="Int. J. Syst. Evol. Microbiol.">
        <title>The Global Catalogue of Microorganisms (GCM) 10K type strain sequencing project: providing services to taxonomists for standard genome sequencing and annotation.</title>
        <authorList>
            <consortium name="The Broad Institute Genomics Platform"/>
            <consortium name="The Broad Institute Genome Sequencing Center for Infectious Disease"/>
            <person name="Wu L."/>
            <person name="Ma J."/>
        </authorList>
    </citation>
    <scope>NUCLEOTIDE SEQUENCE [LARGE SCALE GENOMIC DNA]</scope>
    <source>
        <strain evidence="6">KCTC 42730</strain>
    </source>
</reference>
<dbReference type="RefSeq" id="WP_377124656.1">
    <property type="nucleotide sequence ID" value="NZ_JBHRSD010000018.1"/>
</dbReference>
<dbReference type="Proteomes" id="UP001595453">
    <property type="component" value="Unassembled WGS sequence"/>
</dbReference>
<dbReference type="SUPFAM" id="SSF52540">
    <property type="entry name" value="P-loop containing nucleoside triphosphate hydrolases"/>
    <property type="match status" value="1"/>
</dbReference>
<dbReference type="PROSITE" id="PS50893">
    <property type="entry name" value="ABC_TRANSPORTER_2"/>
    <property type="match status" value="1"/>
</dbReference>
<dbReference type="PANTHER" id="PTHR24220">
    <property type="entry name" value="IMPORT ATP-BINDING PROTEIN"/>
    <property type="match status" value="1"/>
</dbReference>
<proteinExistence type="predicted"/>
<feature type="domain" description="ABC transporter" evidence="4">
    <location>
        <begin position="5"/>
        <end position="238"/>
    </location>
</feature>
<keyword evidence="2" id="KW-0547">Nucleotide-binding</keyword>
<dbReference type="InterPro" id="IPR027417">
    <property type="entry name" value="P-loop_NTPase"/>
</dbReference>
<dbReference type="PROSITE" id="PS00211">
    <property type="entry name" value="ABC_TRANSPORTER_1"/>
    <property type="match status" value="1"/>
</dbReference>
<name>A0ABV7CL50_9GAMM</name>
<dbReference type="InterPro" id="IPR003439">
    <property type="entry name" value="ABC_transporter-like_ATP-bd"/>
</dbReference>
<evidence type="ECO:0000256" key="1">
    <source>
        <dbReference type="ARBA" id="ARBA00022448"/>
    </source>
</evidence>
<protein>
    <submittedName>
        <fullName evidence="5">ABC transporter ATP-binding protein</fullName>
    </submittedName>
</protein>
<dbReference type="Pfam" id="PF00005">
    <property type="entry name" value="ABC_tran"/>
    <property type="match status" value="1"/>
</dbReference>
<dbReference type="InterPro" id="IPR015854">
    <property type="entry name" value="ABC_transpr_LolD-like"/>
</dbReference>
<dbReference type="PANTHER" id="PTHR24220:SF648">
    <property type="entry name" value="ABC TRANSPORTER ATP-BINDING PROTEIN YTRE"/>
    <property type="match status" value="1"/>
</dbReference>
<keyword evidence="3 5" id="KW-0067">ATP-binding</keyword>
<dbReference type="InterPro" id="IPR003593">
    <property type="entry name" value="AAA+_ATPase"/>
</dbReference>
<organism evidence="5 6">
    <name type="scientific">Pseudoalteromonas fenneropenaei</name>
    <dbReference type="NCBI Taxonomy" id="1737459"/>
    <lineage>
        <taxon>Bacteria</taxon>
        <taxon>Pseudomonadati</taxon>
        <taxon>Pseudomonadota</taxon>
        <taxon>Gammaproteobacteria</taxon>
        <taxon>Alteromonadales</taxon>
        <taxon>Pseudoalteromonadaceae</taxon>
        <taxon>Pseudoalteromonas</taxon>
    </lineage>
</organism>
<keyword evidence="6" id="KW-1185">Reference proteome</keyword>
<gene>
    <name evidence="5" type="ORF">ACFOEE_12315</name>
</gene>
<evidence type="ECO:0000259" key="4">
    <source>
        <dbReference type="PROSITE" id="PS50893"/>
    </source>
</evidence>
<dbReference type="GO" id="GO:0005524">
    <property type="term" value="F:ATP binding"/>
    <property type="evidence" value="ECO:0007669"/>
    <property type="project" value="UniProtKB-KW"/>
</dbReference>
<evidence type="ECO:0000256" key="3">
    <source>
        <dbReference type="ARBA" id="ARBA00022840"/>
    </source>
</evidence>
<dbReference type="EMBL" id="JBHRSD010000018">
    <property type="protein sequence ID" value="MFC3033306.1"/>
    <property type="molecule type" value="Genomic_DNA"/>
</dbReference>
<keyword evidence="1" id="KW-0813">Transport</keyword>
<accession>A0ABV7CL50</accession>
<dbReference type="InterPro" id="IPR017911">
    <property type="entry name" value="MacB-like_ATP-bd"/>
</dbReference>
<sequence length="239" mass="25657">MNALISLRGIGKVFATEQLQTHALSNIDLDIQQGEFVSICGPSGCGKSTLLSILGLLTPASSGQYQLAGQDVAALSFDMAARFRNQHIGFVFQAFNLIDELTVAGNVALPLKYQQPKLSQQAIQSRVQACLQQVGMVHRAAHFPKQLSGGQQQRVAIARALVTKPSILLVDEATGNLDSKSGDAVMQLIANLHAEGSTICMVTHDTRYADLASRQVHLFDGELLGMSHSLGRTHLQGVK</sequence>
<evidence type="ECO:0000256" key="2">
    <source>
        <dbReference type="ARBA" id="ARBA00022741"/>
    </source>
</evidence>
<evidence type="ECO:0000313" key="5">
    <source>
        <dbReference type="EMBL" id="MFC3033306.1"/>
    </source>
</evidence>
<dbReference type="SMART" id="SM00382">
    <property type="entry name" value="AAA"/>
    <property type="match status" value="1"/>
</dbReference>
<comment type="caution">
    <text evidence="5">The sequence shown here is derived from an EMBL/GenBank/DDBJ whole genome shotgun (WGS) entry which is preliminary data.</text>
</comment>
<evidence type="ECO:0000313" key="6">
    <source>
        <dbReference type="Proteomes" id="UP001595453"/>
    </source>
</evidence>
<dbReference type="InterPro" id="IPR017871">
    <property type="entry name" value="ABC_transporter-like_CS"/>
</dbReference>
<dbReference type="Gene3D" id="3.40.50.300">
    <property type="entry name" value="P-loop containing nucleotide triphosphate hydrolases"/>
    <property type="match status" value="1"/>
</dbReference>
<dbReference type="CDD" id="cd03255">
    <property type="entry name" value="ABC_MJ0796_LolCDE_FtsE"/>
    <property type="match status" value="1"/>
</dbReference>